<protein>
    <recommendedName>
        <fullName evidence="2">histidine kinase</fullName>
        <ecNumber evidence="2">2.7.13.3</ecNumber>
    </recommendedName>
</protein>
<evidence type="ECO:0000313" key="8">
    <source>
        <dbReference type="EMBL" id="SEV92378.1"/>
    </source>
</evidence>
<dbReference type="InterPro" id="IPR050482">
    <property type="entry name" value="Sensor_HK_TwoCompSys"/>
</dbReference>
<name>A0A1I0MUZ4_9FLAO</name>
<feature type="transmembrane region" description="Helical" evidence="6">
    <location>
        <begin position="20"/>
        <end position="43"/>
    </location>
</feature>
<reference evidence="9" key="1">
    <citation type="submission" date="2016-10" db="EMBL/GenBank/DDBJ databases">
        <authorList>
            <person name="Varghese N."/>
            <person name="Submissions S."/>
        </authorList>
    </citation>
    <scope>NUCLEOTIDE SEQUENCE [LARGE SCALE GENOMIC DNA]</scope>
    <source>
        <strain evidence="9">DSM 17724</strain>
    </source>
</reference>
<dbReference type="Pfam" id="PF02518">
    <property type="entry name" value="HATPase_c"/>
    <property type="match status" value="1"/>
</dbReference>
<dbReference type="CDD" id="cd16917">
    <property type="entry name" value="HATPase_UhpB-NarQ-NarX-like"/>
    <property type="match status" value="1"/>
</dbReference>
<proteinExistence type="predicted"/>
<evidence type="ECO:0000313" key="9">
    <source>
        <dbReference type="Proteomes" id="UP000199469"/>
    </source>
</evidence>
<keyword evidence="6" id="KW-0472">Membrane</keyword>
<keyword evidence="6" id="KW-0812">Transmembrane</keyword>
<dbReference type="PANTHER" id="PTHR24421:SF10">
    <property type="entry name" value="NITRATE_NITRITE SENSOR PROTEIN NARQ"/>
    <property type="match status" value="1"/>
</dbReference>
<dbReference type="SUPFAM" id="SSF55874">
    <property type="entry name" value="ATPase domain of HSP90 chaperone/DNA topoisomerase II/histidine kinase"/>
    <property type="match status" value="1"/>
</dbReference>
<dbReference type="GO" id="GO:0004673">
    <property type="term" value="F:protein histidine kinase activity"/>
    <property type="evidence" value="ECO:0007669"/>
    <property type="project" value="UniProtKB-EC"/>
</dbReference>
<evidence type="ECO:0000259" key="7">
    <source>
        <dbReference type="Pfam" id="PF02518"/>
    </source>
</evidence>
<dbReference type="Proteomes" id="UP000199469">
    <property type="component" value="Unassembled WGS sequence"/>
</dbReference>
<feature type="domain" description="Histidine kinase/HSP90-like ATPase" evidence="7">
    <location>
        <begin position="178"/>
        <end position="266"/>
    </location>
</feature>
<gene>
    <name evidence="8" type="ORF">SAMN05421841_0213</name>
</gene>
<dbReference type="STRING" id="356305.SAMN05421841_0213"/>
<evidence type="ECO:0000256" key="5">
    <source>
        <dbReference type="ARBA" id="ARBA00023012"/>
    </source>
</evidence>
<keyword evidence="3" id="KW-0808">Transferase</keyword>
<evidence type="ECO:0000256" key="4">
    <source>
        <dbReference type="ARBA" id="ARBA00022777"/>
    </source>
</evidence>
<dbReference type="EC" id="2.7.13.3" evidence="2"/>
<keyword evidence="4 8" id="KW-0418">Kinase</keyword>
<evidence type="ECO:0000256" key="1">
    <source>
        <dbReference type="ARBA" id="ARBA00000085"/>
    </source>
</evidence>
<comment type="catalytic activity">
    <reaction evidence="1">
        <text>ATP + protein L-histidine = ADP + protein N-phospho-L-histidine.</text>
        <dbReference type="EC" id="2.7.13.3"/>
    </reaction>
</comment>
<dbReference type="AlphaFoldDB" id="A0A1I0MUZ4"/>
<evidence type="ECO:0000256" key="2">
    <source>
        <dbReference type="ARBA" id="ARBA00012438"/>
    </source>
</evidence>
<evidence type="ECO:0000256" key="6">
    <source>
        <dbReference type="SAM" id="Phobius"/>
    </source>
</evidence>
<dbReference type="GO" id="GO:0000160">
    <property type="term" value="P:phosphorelay signal transduction system"/>
    <property type="evidence" value="ECO:0007669"/>
    <property type="project" value="UniProtKB-KW"/>
</dbReference>
<dbReference type="EMBL" id="FOIU01000001">
    <property type="protein sequence ID" value="SEV92378.1"/>
    <property type="molecule type" value="Genomic_DNA"/>
</dbReference>
<keyword evidence="6" id="KW-1133">Transmembrane helix</keyword>
<keyword evidence="9" id="KW-1185">Reference proteome</keyword>
<sequence>MFFPLCINYLYLFKIKEITLNINFFITLIVVLVIIVSFILLAYRSFILRIIKEKNAQHEAEVLHQKRLVLENIKAQESERKRIAVMIHDDIGNRLNILSLWLNNMDTKGDELIKKNISAQMGSLIDSARSISHSLYPVNLESVGLVLYIEELIANLSGRINISLNVSPKFQKKDIFIEVQLYRIIQEFTTNVLKHSEASRVWIYIKDNNDNLAVVISDNGESFEYEEVKKGMGIKNIESRIKSMNAAHKWKNVLGKGSRLIIKIPYNNEFPNQNSIN</sequence>
<organism evidence="8 9">
    <name type="scientific">Chryseobacterium wanjuense</name>
    <dbReference type="NCBI Taxonomy" id="356305"/>
    <lineage>
        <taxon>Bacteria</taxon>
        <taxon>Pseudomonadati</taxon>
        <taxon>Bacteroidota</taxon>
        <taxon>Flavobacteriia</taxon>
        <taxon>Flavobacteriales</taxon>
        <taxon>Weeksellaceae</taxon>
        <taxon>Chryseobacterium group</taxon>
        <taxon>Chryseobacterium</taxon>
    </lineage>
</organism>
<dbReference type="InterPro" id="IPR003594">
    <property type="entry name" value="HATPase_dom"/>
</dbReference>
<dbReference type="Gene3D" id="3.30.565.10">
    <property type="entry name" value="Histidine kinase-like ATPase, C-terminal domain"/>
    <property type="match status" value="1"/>
</dbReference>
<evidence type="ECO:0000256" key="3">
    <source>
        <dbReference type="ARBA" id="ARBA00022679"/>
    </source>
</evidence>
<keyword evidence="5" id="KW-0902">Two-component regulatory system</keyword>
<dbReference type="InterPro" id="IPR036890">
    <property type="entry name" value="HATPase_C_sf"/>
</dbReference>
<accession>A0A1I0MUZ4</accession>
<dbReference type="PANTHER" id="PTHR24421">
    <property type="entry name" value="NITRATE/NITRITE SENSOR PROTEIN NARX-RELATED"/>
    <property type="match status" value="1"/>
</dbReference>